<dbReference type="PROSITE" id="PS51733">
    <property type="entry name" value="BPL_LPL_CATALYTIC"/>
    <property type="match status" value="1"/>
</dbReference>
<feature type="domain" description="BPL/LPL catalytic" evidence="8">
    <location>
        <begin position="33"/>
        <end position="216"/>
    </location>
</feature>
<gene>
    <name evidence="9" type="ORF">OW729_09340</name>
</gene>
<evidence type="ECO:0000256" key="2">
    <source>
        <dbReference type="ARBA" id="ARBA00005124"/>
    </source>
</evidence>
<keyword evidence="10" id="KW-1185">Reference proteome</keyword>
<accession>A0ABT4DC52</accession>
<dbReference type="Proteomes" id="UP001144612">
    <property type="component" value="Unassembled WGS sequence"/>
</dbReference>
<dbReference type="InterPro" id="IPR004143">
    <property type="entry name" value="BPL_LPL_catalytic"/>
</dbReference>
<keyword evidence="6" id="KW-0067">ATP-binding</keyword>
<keyword evidence="5" id="KW-0547">Nucleotide-binding</keyword>
<evidence type="ECO:0000256" key="1">
    <source>
        <dbReference type="ARBA" id="ARBA00005085"/>
    </source>
</evidence>
<dbReference type="Pfam" id="PF21948">
    <property type="entry name" value="LplA-B_cat"/>
    <property type="match status" value="1"/>
</dbReference>
<dbReference type="EC" id="6.3.1.20" evidence="3"/>
<evidence type="ECO:0000256" key="7">
    <source>
        <dbReference type="ARBA" id="ARBA00048037"/>
    </source>
</evidence>
<evidence type="ECO:0000259" key="8">
    <source>
        <dbReference type="PROSITE" id="PS51733"/>
    </source>
</evidence>
<comment type="pathway">
    <text evidence="1">Protein modification; protein lipoylation via exogenous pathway; protein N(6)-(lipoyl)lysine from lipoate: step 2/2.</text>
</comment>
<comment type="catalytic activity">
    <reaction evidence="7">
        <text>L-lysyl-[lipoyl-carrier protein] + (R)-lipoate + ATP = N(6)-[(R)-lipoyl]-L-lysyl-[lipoyl-carrier protein] + AMP + diphosphate + H(+)</text>
        <dbReference type="Rhea" id="RHEA:49288"/>
        <dbReference type="Rhea" id="RHEA-COMP:10500"/>
        <dbReference type="Rhea" id="RHEA-COMP:10502"/>
        <dbReference type="ChEBI" id="CHEBI:15378"/>
        <dbReference type="ChEBI" id="CHEBI:29969"/>
        <dbReference type="ChEBI" id="CHEBI:30616"/>
        <dbReference type="ChEBI" id="CHEBI:33019"/>
        <dbReference type="ChEBI" id="CHEBI:83088"/>
        <dbReference type="ChEBI" id="CHEBI:83099"/>
        <dbReference type="ChEBI" id="CHEBI:456215"/>
        <dbReference type="EC" id="6.3.1.20"/>
    </reaction>
</comment>
<organism evidence="9 10">
    <name type="scientific">Clostridium brassicae</name>
    <dbReference type="NCBI Taxonomy" id="2999072"/>
    <lineage>
        <taxon>Bacteria</taxon>
        <taxon>Bacillati</taxon>
        <taxon>Bacillota</taxon>
        <taxon>Clostridia</taxon>
        <taxon>Eubacteriales</taxon>
        <taxon>Clostridiaceae</taxon>
        <taxon>Clostridium</taxon>
    </lineage>
</organism>
<comment type="caution">
    <text evidence="9">The sequence shown here is derived from an EMBL/GenBank/DDBJ whole genome shotgun (WGS) entry which is preliminary data.</text>
</comment>
<comment type="pathway">
    <text evidence="2">Protein modification; protein lipoylation via exogenous pathway; protein N(6)-(lipoyl)lysine from lipoate: step 1/2.</text>
</comment>
<dbReference type="InterPro" id="IPR019491">
    <property type="entry name" value="Lipoate_protein_ligase_C"/>
</dbReference>
<evidence type="ECO:0000256" key="6">
    <source>
        <dbReference type="ARBA" id="ARBA00022840"/>
    </source>
</evidence>
<dbReference type="PANTHER" id="PTHR12561">
    <property type="entry name" value="LIPOATE-PROTEIN LIGASE"/>
    <property type="match status" value="1"/>
</dbReference>
<sequence length="335" mass="38406">MPNNTFDTKIICSSSNDPWYNLSLEEHLFSNVNKNQFILYLWQNDNTIVLGRNQNPWKECKCKSFEKDNGKIARRLSGGGAVFHDLGNLNFTFIMDKNLHNLNTQLKVVLNAVRYLGIETEFSGRNDILANNKKFSGNAFYEDDFSYYHHGTILINSNIDKLTKYLKVSKEKISSKGINSVSSRVINLKTLNPDISVHSMKISLIKSFIEIYGGGGNPSVEYVNEKILPLEKLYKKYSSWEWIYGETPRFDINFVNRFTWGEIDLNLKLNNGLIDSAVIYSDAIDSKLIKNIASNLSALPFKIIEIEKNLNSIKDEKNIEIIDDIINFLKTKLSF</sequence>
<evidence type="ECO:0000256" key="5">
    <source>
        <dbReference type="ARBA" id="ARBA00022741"/>
    </source>
</evidence>
<evidence type="ECO:0000256" key="3">
    <source>
        <dbReference type="ARBA" id="ARBA00012367"/>
    </source>
</evidence>
<evidence type="ECO:0000313" key="9">
    <source>
        <dbReference type="EMBL" id="MCY6958806.1"/>
    </source>
</evidence>
<dbReference type="RefSeq" id="WP_268061222.1">
    <property type="nucleotide sequence ID" value="NZ_JAPQFJ010000008.1"/>
</dbReference>
<reference evidence="9" key="1">
    <citation type="submission" date="2022-12" db="EMBL/GenBank/DDBJ databases">
        <title>Clostridium sp. nov., isolated from industrial wastewater.</title>
        <authorList>
            <person name="Jiayan W."/>
        </authorList>
    </citation>
    <scope>NUCLEOTIDE SEQUENCE</scope>
    <source>
        <strain evidence="9">ZC22-4</strain>
    </source>
</reference>
<proteinExistence type="predicted"/>
<dbReference type="CDD" id="cd16443">
    <property type="entry name" value="LplA"/>
    <property type="match status" value="1"/>
</dbReference>
<dbReference type="GO" id="GO:0016979">
    <property type="term" value="F:lipoate-protein ligase activity"/>
    <property type="evidence" value="ECO:0007669"/>
    <property type="project" value="UniProtKB-EC"/>
</dbReference>
<dbReference type="SUPFAM" id="SSF55681">
    <property type="entry name" value="Class II aaRS and biotin synthetases"/>
    <property type="match status" value="1"/>
</dbReference>
<dbReference type="Gene3D" id="3.30.390.50">
    <property type="entry name" value="CO dehydrogenase flavoprotein, C-terminal domain"/>
    <property type="match status" value="1"/>
</dbReference>
<dbReference type="NCBIfam" id="TIGR00545">
    <property type="entry name" value="lipoyltrans"/>
    <property type="match status" value="1"/>
</dbReference>
<dbReference type="SUPFAM" id="SSF82649">
    <property type="entry name" value="SufE/NifU"/>
    <property type="match status" value="1"/>
</dbReference>
<dbReference type="InterPro" id="IPR045864">
    <property type="entry name" value="aa-tRNA-synth_II/BPL/LPL"/>
</dbReference>
<dbReference type="Pfam" id="PF10437">
    <property type="entry name" value="Lip_prot_lig_C"/>
    <property type="match status" value="1"/>
</dbReference>
<dbReference type="PANTHER" id="PTHR12561:SF3">
    <property type="entry name" value="LIPOYLTRANSFERASE 1, MITOCHONDRIAL"/>
    <property type="match status" value="1"/>
</dbReference>
<evidence type="ECO:0000256" key="4">
    <source>
        <dbReference type="ARBA" id="ARBA00022598"/>
    </source>
</evidence>
<dbReference type="EMBL" id="JAPQFJ010000008">
    <property type="protein sequence ID" value="MCY6958806.1"/>
    <property type="molecule type" value="Genomic_DNA"/>
</dbReference>
<keyword evidence="4 9" id="KW-0436">Ligase</keyword>
<dbReference type="Gene3D" id="3.30.930.10">
    <property type="entry name" value="Bira Bifunctional Protein, Domain 2"/>
    <property type="match status" value="1"/>
</dbReference>
<evidence type="ECO:0000313" key="10">
    <source>
        <dbReference type="Proteomes" id="UP001144612"/>
    </source>
</evidence>
<name>A0ABT4DC52_9CLOT</name>
<dbReference type="InterPro" id="IPR004562">
    <property type="entry name" value="LipoylTrfase_LipoateP_Ligase"/>
</dbReference>
<protein>
    <recommendedName>
        <fullName evidence="3">lipoate--protein ligase</fullName>
        <ecNumber evidence="3">6.3.1.20</ecNumber>
    </recommendedName>
</protein>